<evidence type="ECO:0000313" key="2">
    <source>
        <dbReference type="EMBL" id="GET86772.1"/>
    </source>
</evidence>
<feature type="region of interest" description="Disordered" evidence="1">
    <location>
        <begin position="1987"/>
        <end position="2089"/>
    </location>
</feature>
<feature type="compositionally biased region" description="Low complexity" evidence="1">
    <location>
        <begin position="912"/>
        <end position="926"/>
    </location>
</feature>
<reference evidence="2" key="1">
    <citation type="submission" date="2019-11" db="EMBL/GenBank/DDBJ databases">
        <title>Leishmania tarentolae CDS.</title>
        <authorList>
            <person name="Goto Y."/>
            <person name="Yamagishi J."/>
        </authorList>
    </citation>
    <scope>NUCLEOTIDE SEQUENCE [LARGE SCALE GENOMIC DNA]</scope>
    <source>
        <strain evidence="2">Parrot Tar II</strain>
    </source>
</reference>
<comment type="caution">
    <text evidence="2">The sequence shown here is derived from an EMBL/GenBank/DDBJ whole genome shotgun (WGS) entry which is preliminary data.</text>
</comment>
<feature type="compositionally biased region" description="Low complexity" evidence="1">
    <location>
        <begin position="11"/>
        <end position="21"/>
    </location>
</feature>
<feature type="compositionally biased region" description="Basic and acidic residues" evidence="1">
    <location>
        <begin position="2069"/>
        <end position="2089"/>
    </location>
</feature>
<feature type="region of interest" description="Disordered" evidence="1">
    <location>
        <begin position="232"/>
        <end position="308"/>
    </location>
</feature>
<feature type="region of interest" description="Disordered" evidence="1">
    <location>
        <begin position="1"/>
        <end position="21"/>
    </location>
</feature>
<proteinExistence type="predicted"/>
<keyword evidence="3" id="KW-1185">Reference proteome</keyword>
<gene>
    <name evidence="2" type="ORF">LtaPh_1203500</name>
</gene>
<feature type="compositionally biased region" description="Basic and acidic residues" evidence="1">
    <location>
        <begin position="1987"/>
        <end position="1996"/>
    </location>
</feature>
<feature type="compositionally biased region" description="Polar residues" evidence="1">
    <location>
        <begin position="244"/>
        <end position="258"/>
    </location>
</feature>
<feature type="compositionally biased region" description="Polar residues" evidence="1">
    <location>
        <begin position="1042"/>
        <end position="1053"/>
    </location>
</feature>
<dbReference type="VEuPathDB" id="TriTrypDB:LtaPh_1203500"/>
<feature type="region of interest" description="Disordered" evidence="1">
    <location>
        <begin position="332"/>
        <end position="370"/>
    </location>
</feature>
<feature type="compositionally biased region" description="Polar residues" evidence="1">
    <location>
        <begin position="103"/>
        <end position="112"/>
    </location>
</feature>
<feature type="region of interest" description="Disordered" evidence="1">
    <location>
        <begin position="1454"/>
        <end position="1506"/>
    </location>
</feature>
<sequence length="2089" mass="217355">MPRPSLSNDIAAPPTTASTSLSTSQGALFDLAGIDAEECSSRRAGIRTSLATATDARCMMRRNPMVTPLQGPTTEQLSTAACKSLSSPLTLHTRGPWAHTHGDTTGASTPREASSIKSGRSTGRRGGRSAYPEAPHARGQVSEMQSTSSVTSLRTTSPPARPSTAAGVWASKTMDPKLLRIPRSSHKATEVSALRTRRQRPCAQTSTSSPTATSSPALCGRQSMISSMAPYVRHQPQHRQRQRLSSLESTASSPTAQNASAVKEHEAKASAASARARVTLTTATAAPSSDTSCPPGASSCEVTEGSRGEIASGSEAFTAIASVTADAGKKDWQSACGEDHSWSTAQHGDAGRGDSTRKRHPAAPENSPAAALAPTNHQVPLLHECPASTNGTLTALSSPPASPAKLPGGPLPVDISSRCCRRCYSAREHADEDRVVSTRAGDANGTRPPPSPLAPIALCAFTLPDYQHHSQAQQASRPDSEKGSSPHWPENRCSSSAVEQALVNATKGMQECCVVRQQTSPPPAFLATVARASSSGVTGQLPAEDVDADAAAGAGWVDPAIGTSPPVPLHTSFASFAQSSASVSPLSASAAPRLASAPRSMAGSTVSNVPDRSRASAQVKPWFPTALEWQVRPAAAAALTPSLVDDEYGVGTRVEHAEPHIPSTKFLSIDPPRAGDPPPHGSASPFFSWNGDITARGTRSPVFAYVPPFLKSRADSERPFTSLELESYGSTAICAAAVAAETEVGVSQTASTASPKPASAVPATAAPATASVSPLSHTPAVMLTMSFLGFSSRSPTPVLNSCTTPLQQRSARPTSNIYDDMENGGSVIGGVGNNITTSTAPSPLPERSQLRTSPHQPAHMSTTQTSRVGCRADSWKCMSISCSCGGGGVPPQQQSVPFLVTSAARKNGGPGPLNSSPNTNTSASTARTTDSIVHCTGNAPTSGREIEGGVFHAQRQRSATTLALLGIGSEQCERPDSLFPSVWHSGQYSGSVDATEGDSPEGVAGTVGRQQQQQPRACRLTAFQGMVVDSPTQVSLHSVTADSDAAIQQETSVSPPPNRRRLKNHGGDIFPTTTATTAARPLMTALSPMLWPRPHQRTNSSVSLLSSIALSRLGGCNGSDTTMSTPPPLPTAIASPGVAPALGTFSTSSTFTGFGAAPSCIFASGLRSASISCRAHVSSLSASPPLRHRSVGSASSLSSMGAFAFSDANAVLLMHNGVLSRVAECVQPATAGNTPRNGVGGRVVGGAEQDADDMVHGDKGENYLEDRGTGACKASHGRSDKHGGATFSGCGGGVDCSGKLVRLKPGTAIEAAIQAGAYARHPSCASCCACDGGGGANAGVGKAEVTSTAATAAQVGSDGCWSGSEDRVTWLSCAASFTASSTSASMTYVSSSFGSIPRDNENVTHCSSQQQQQQQHSSRCDASADAKESKDGFAACTLYAAAPWHYHYHRTVDAPTSSSSGAVFHRRGEKRHHRYVRVHHSRRPHRSLSNPPATSTDVVEGKEQAHSQSLLPAFTVDAGICASRGRQSAANALPDTPDPRSPRLSTSSLLYYDDVSSDGVDDLYYQIEKRLLPIANEAERSRCRASRASPPPQAAAAAAASVSPTGDTKESPHEDPNKSYIDALFTVLDVPPHLQLRGGFHLSDYYVPCPVCHPAMRVAAEATVSGLGTTAGSCSCSACGCCCSSVRSCSTGQFTLSSRAMSQMSGGASPGSMQLTLPEAAAKASASRLVMDLRPTAPLPPHPGPAALAAQQPGVSSAVTAKHLHGVVAAKSSSDPVNFFSLQNGDVAKTCDARRQDRQAAAARRAGGNRATAAGEPVPSAFTTRSSSPYAGGTTNRPMQPSRSMQGFSPALATARVSKSAPAPAPAASRNVEDKVRDPREGRRGTCGNFDSDPLPPPSVVTATHRNSRYRRQRTRHPPAAVVARRGKRYDRGGGGVGDGALHSQYSRFMQQRLLCVRVNDRITYIDPKTATGAARLLAGAALLAEKTKKKEAERERRHRATAGDGGGSSAAAIVASRDAPAETSTALPASPPLQHATGYPQHSRCRNGHHHRHQCCHTHSEHRRRARDQRPKPVERQRPSETCSHDEA</sequence>
<feature type="compositionally biased region" description="Basic and acidic residues" evidence="1">
    <location>
        <begin position="1607"/>
        <end position="1616"/>
    </location>
</feature>
<dbReference type="OrthoDB" id="267941at2759"/>
<feature type="compositionally biased region" description="Low complexity" evidence="1">
    <location>
        <begin position="205"/>
        <end position="217"/>
    </location>
</feature>
<feature type="compositionally biased region" description="Polar residues" evidence="1">
    <location>
        <begin position="1821"/>
        <end position="1847"/>
    </location>
</feature>
<feature type="region of interest" description="Disordered" evidence="1">
    <location>
        <begin position="663"/>
        <end position="685"/>
    </location>
</feature>
<feature type="compositionally biased region" description="Low complexity" evidence="1">
    <location>
        <begin position="1799"/>
        <end position="1814"/>
    </location>
</feature>
<feature type="compositionally biased region" description="Basic and acidic residues" evidence="1">
    <location>
        <begin position="332"/>
        <end position="341"/>
    </location>
</feature>
<feature type="compositionally biased region" description="Basic and acidic residues" evidence="1">
    <location>
        <begin position="1871"/>
        <end position="1884"/>
    </location>
</feature>
<dbReference type="Proteomes" id="UP000419144">
    <property type="component" value="Unassembled WGS sequence"/>
</dbReference>
<feature type="region of interest" description="Disordered" evidence="1">
    <location>
        <begin position="390"/>
        <end position="409"/>
    </location>
</feature>
<feature type="region of interest" description="Disordered" evidence="1">
    <location>
        <begin position="594"/>
        <end position="613"/>
    </location>
</feature>
<feature type="compositionally biased region" description="Basic residues" evidence="1">
    <location>
        <begin position="1906"/>
        <end position="1917"/>
    </location>
</feature>
<feature type="compositionally biased region" description="Basic residues" evidence="1">
    <location>
        <begin position="2044"/>
        <end position="2068"/>
    </location>
</feature>
<organism evidence="2 3">
    <name type="scientific">Leishmania tarentolae</name>
    <name type="common">Sauroleishmania tarentolae</name>
    <dbReference type="NCBI Taxonomy" id="5689"/>
    <lineage>
        <taxon>Eukaryota</taxon>
        <taxon>Discoba</taxon>
        <taxon>Euglenozoa</taxon>
        <taxon>Kinetoplastea</taxon>
        <taxon>Metakinetoplastina</taxon>
        <taxon>Trypanosomatida</taxon>
        <taxon>Trypanosomatidae</taxon>
        <taxon>Leishmaniinae</taxon>
        <taxon>Leishmania</taxon>
        <taxon>lizard Leishmania</taxon>
    </lineage>
</organism>
<dbReference type="EMBL" id="BLBS01000014">
    <property type="protein sequence ID" value="GET86772.1"/>
    <property type="molecule type" value="Genomic_DNA"/>
</dbReference>
<feature type="compositionally biased region" description="Polar residues" evidence="1">
    <location>
        <begin position="850"/>
        <end position="866"/>
    </location>
</feature>
<evidence type="ECO:0000313" key="3">
    <source>
        <dbReference type="Proteomes" id="UP000419144"/>
    </source>
</evidence>
<protein>
    <submittedName>
        <fullName evidence="2">Uncharacterized protein</fullName>
    </submittedName>
</protein>
<feature type="compositionally biased region" description="Low complexity" evidence="1">
    <location>
        <begin position="1594"/>
        <end position="1604"/>
    </location>
</feature>
<feature type="region of interest" description="Disordered" evidence="1">
    <location>
        <begin position="89"/>
        <end position="218"/>
    </location>
</feature>
<accession>A0A640KBI1</accession>
<feature type="compositionally biased region" description="Basic residues" evidence="1">
    <location>
        <begin position="1464"/>
        <end position="1486"/>
    </location>
</feature>
<feature type="region of interest" description="Disordered" evidence="1">
    <location>
        <begin position="431"/>
        <end position="452"/>
    </location>
</feature>
<feature type="region of interest" description="Disordered" evidence="1">
    <location>
        <begin position="1792"/>
        <end position="1923"/>
    </location>
</feature>
<feature type="region of interest" description="Disordered" evidence="1">
    <location>
        <begin position="1042"/>
        <end position="1073"/>
    </location>
</feature>
<feature type="compositionally biased region" description="Low complexity" evidence="1">
    <location>
        <begin position="395"/>
        <end position="409"/>
    </location>
</feature>
<evidence type="ECO:0000256" key="1">
    <source>
        <dbReference type="SAM" id="MobiDB-lite"/>
    </source>
</evidence>
<name>A0A640KBI1_LEITA</name>
<feature type="region of interest" description="Disordered" evidence="1">
    <location>
        <begin position="835"/>
        <end position="866"/>
    </location>
</feature>
<feature type="region of interest" description="Disordered" evidence="1">
    <location>
        <begin position="989"/>
        <end position="1015"/>
    </location>
</feature>
<feature type="compositionally biased region" description="Low complexity" evidence="1">
    <location>
        <begin position="146"/>
        <end position="157"/>
    </location>
</feature>
<feature type="region of interest" description="Disordered" evidence="1">
    <location>
        <begin position="1582"/>
        <end position="1616"/>
    </location>
</feature>
<feature type="region of interest" description="Disordered" evidence="1">
    <location>
        <begin position="904"/>
        <end position="928"/>
    </location>
</feature>
<feature type="compositionally biased region" description="Low complexity" evidence="1">
    <location>
        <begin position="269"/>
        <end position="295"/>
    </location>
</feature>
<feature type="region of interest" description="Disordered" evidence="1">
    <location>
        <begin position="467"/>
        <end position="495"/>
    </location>
</feature>
<feature type="compositionally biased region" description="Polar residues" evidence="1">
    <location>
        <begin position="1488"/>
        <end position="1497"/>
    </location>
</feature>